<protein>
    <recommendedName>
        <fullName evidence="5">SLC12A transporter C-terminal domain-containing protein</fullName>
    </recommendedName>
</protein>
<organism evidence="6">
    <name type="scientific">Medioppia subpectinata</name>
    <dbReference type="NCBI Taxonomy" id="1979941"/>
    <lineage>
        <taxon>Eukaryota</taxon>
        <taxon>Metazoa</taxon>
        <taxon>Ecdysozoa</taxon>
        <taxon>Arthropoda</taxon>
        <taxon>Chelicerata</taxon>
        <taxon>Arachnida</taxon>
        <taxon>Acari</taxon>
        <taxon>Acariformes</taxon>
        <taxon>Sarcoptiformes</taxon>
        <taxon>Oribatida</taxon>
        <taxon>Brachypylina</taxon>
        <taxon>Oppioidea</taxon>
        <taxon>Oppiidae</taxon>
        <taxon>Medioppia</taxon>
    </lineage>
</organism>
<proteinExistence type="predicted"/>
<evidence type="ECO:0000313" key="7">
    <source>
        <dbReference type="Proteomes" id="UP000759131"/>
    </source>
</evidence>
<dbReference type="GO" id="GO:0055064">
    <property type="term" value="P:chloride ion homeostasis"/>
    <property type="evidence" value="ECO:0007669"/>
    <property type="project" value="TreeGrafter"/>
</dbReference>
<dbReference type="InterPro" id="IPR018491">
    <property type="entry name" value="SLC12_C"/>
</dbReference>
<gene>
    <name evidence="6" type="ORF">OSB1V03_LOCUS20347</name>
</gene>
<keyword evidence="3" id="KW-1133">Transmembrane helix</keyword>
<dbReference type="GO" id="GO:1990573">
    <property type="term" value="P:potassium ion import across plasma membrane"/>
    <property type="evidence" value="ECO:0007669"/>
    <property type="project" value="TreeGrafter"/>
</dbReference>
<evidence type="ECO:0000256" key="2">
    <source>
        <dbReference type="ARBA" id="ARBA00022692"/>
    </source>
</evidence>
<evidence type="ECO:0000256" key="1">
    <source>
        <dbReference type="ARBA" id="ARBA00004141"/>
    </source>
</evidence>
<name>A0A7R9LNV4_9ACAR</name>
<dbReference type="GO" id="GO:0006884">
    <property type="term" value="P:cell volume homeostasis"/>
    <property type="evidence" value="ECO:0007669"/>
    <property type="project" value="TreeGrafter"/>
</dbReference>
<dbReference type="AlphaFoldDB" id="A0A7R9LNV4"/>
<reference evidence="6" key="1">
    <citation type="submission" date="2020-11" db="EMBL/GenBank/DDBJ databases">
        <authorList>
            <person name="Tran Van P."/>
        </authorList>
    </citation>
    <scope>NUCLEOTIDE SEQUENCE</scope>
</reference>
<dbReference type="GO" id="GO:0055075">
    <property type="term" value="P:potassium ion homeostasis"/>
    <property type="evidence" value="ECO:0007669"/>
    <property type="project" value="TreeGrafter"/>
</dbReference>
<feature type="domain" description="SLC12A transporter C-terminal" evidence="5">
    <location>
        <begin position="17"/>
        <end position="224"/>
    </location>
</feature>
<accession>A0A7R9LNV4</accession>
<keyword evidence="4" id="KW-0472">Membrane</keyword>
<dbReference type="PANTHER" id="PTHR11827:SF103">
    <property type="entry name" value="SODIUM CHLORIDE COTRANSPORTER 69, ISOFORM E"/>
    <property type="match status" value="1"/>
</dbReference>
<dbReference type="OrthoDB" id="6513498at2759"/>
<dbReference type="EMBL" id="OC887769">
    <property type="protein sequence ID" value="CAD7645095.1"/>
    <property type="molecule type" value="Genomic_DNA"/>
</dbReference>
<evidence type="ECO:0000259" key="5">
    <source>
        <dbReference type="Pfam" id="PF03522"/>
    </source>
</evidence>
<evidence type="ECO:0000256" key="4">
    <source>
        <dbReference type="ARBA" id="ARBA00023136"/>
    </source>
</evidence>
<feature type="non-terminal residue" evidence="6">
    <location>
        <position position="224"/>
    </location>
</feature>
<comment type="subcellular location">
    <subcellularLocation>
        <location evidence="1">Membrane</location>
        <topology evidence="1">Multi-pass membrane protein</topology>
    </subcellularLocation>
</comment>
<dbReference type="PANTHER" id="PTHR11827">
    <property type="entry name" value="SOLUTE CARRIER FAMILY 12, CATION COTRANSPORTERS"/>
    <property type="match status" value="1"/>
</dbReference>
<keyword evidence="7" id="KW-1185">Reference proteome</keyword>
<dbReference type="GO" id="GO:0016020">
    <property type="term" value="C:membrane"/>
    <property type="evidence" value="ECO:0007669"/>
    <property type="project" value="UniProtKB-SubCell"/>
</dbReference>
<keyword evidence="2" id="KW-0812">Transmembrane</keyword>
<dbReference type="EMBL" id="CAJPIZ010033194">
    <property type="protein sequence ID" value="CAG2120400.1"/>
    <property type="molecule type" value="Genomic_DNA"/>
</dbReference>
<dbReference type="Proteomes" id="UP000759131">
    <property type="component" value="Unassembled WGS sequence"/>
</dbReference>
<dbReference type="Pfam" id="PF03522">
    <property type="entry name" value="SLC12"/>
    <property type="match status" value="1"/>
</dbReference>
<evidence type="ECO:0000313" key="6">
    <source>
        <dbReference type="EMBL" id="CAD7645095.1"/>
    </source>
</evidence>
<evidence type="ECO:0000256" key="3">
    <source>
        <dbReference type="ARBA" id="ARBA00022989"/>
    </source>
</evidence>
<dbReference type="InterPro" id="IPR004842">
    <property type="entry name" value="SLC12A_fam"/>
</dbReference>
<dbReference type="GO" id="GO:0008511">
    <property type="term" value="F:sodium:potassium:chloride symporter activity"/>
    <property type="evidence" value="ECO:0007669"/>
    <property type="project" value="TreeGrafter"/>
</dbReference>
<sequence>MLETSAIFSISKSMTSHNSINDFKDVANFEPNVDQLANRFKTQQTKGTIDVWWIYDDGGLTLLIPFILKNDALWRGSKLRVFSVTKDMNEINNQQNSLVQLLNKFRIPYSAVRVLSNSDQMPAEETKNRFIKLMSKSMSTLTDEQTVDSLQEEVIRFKDKTNRYLRLREQIAENSRNATLVVMTLPIPRKHMVSAILYMAWIETLTDNMPPFLLIRGNQSNVLT</sequence>
<dbReference type="GO" id="GO:0055078">
    <property type="term" value="P:sodium ion homeostasis"/>
    <property type="evidence" value="ECO:0007669"/>
    <property type="project" value="TreeGrafter"/>
</dbReference>